<evidence type="ECO:0000313" key="2">
    <source>
        <dbReference type="EMBL" id="KIK78281.1"/>
    </source>
</evidence>
<dbReference type="HOGENOM" id="CLU_2184803_0_0_1"/>
<protein>
    <submittedName>
        <fullName evidence="2">Uncharacterized protein</fullName>
    </submittedName>
</protein>
<dbReference type="Proteomes" id="UP000054538">
    <property type="component" value="Unassembled WGS sequence"/>
</dbReference>
<sequence>MSSLPPHLSGDLNHPSGRSSSDDEDVGRHYQRRGSGHVINPVSWPRRTSQVFVHPSLSLSGPDNHPVHCPRCGYMHLTTSSRNLSPFVPSFLSEFPLVVFNLWGFWLVP</sequence>
<proteinExistence type="predicted"/>
<gene>
    <name evidence="2" type="ORF">PAXRUDRAFT_335978</name>
</gene>
<reference evidence="2 3" key="1">
    <citation type="submission" date="2014-04" db="EMBL/GenBank/DDBJ databases">
        <authorList>
            <consortium name="DOE Joint Genome Institute"/>
            <person name="Kuo A."/>
            <person name="Kohler A."/>
            <person name="Jargeat P."/>
            <person name="Nagy L.G."/>
            <person name="Floudas D."/>
            <person name="Copeland A."/>
            <person name="Barry K.W."/>
            <person name="Cichocki N."/>
            <person name="Veneault-Fourrey C."/>
            <person name="LaButti K."/>
            <person name="Lindquist E.A."/>
            <person name="Lipzen A."/>
            <person name="Lundell T."/>
            <person name="Morin E."/>
            <person name="Murat C."/>
            <person name="Sun H."/>
            <person name="Tunlid A."/>
            <person name="Henrissat B."/>
            <person name="Grigoriev I.V."/>
            <person name="Hibbett D.S."/>
            <person name="Martin F."/>
            <person name="Nordberg H.P."/>
            <person name="Cantor M.N."/>
            <person name="Hua S.X."/>
        </authorList>
    </citation>
    <scope>NUCLEOTIDE SEQUENCE [LARGE SCALE GENOMIC DNA]</scope>
    <source>
        <strain evidence="2 3">Ve08.2h10</strain>
    </source>
</reference>
<name>A0A0D0D3X6_9AGAM</name>
<evidence type="ECO:0000256" key="1">
    <source>
        <dbReference type="SAM" id="MobiDB-lite"/>
    </source>
</evidence>
<evidence type="ECO:0000313" key="3">
    <source>
        <dbReference type="Proteomes" id="UP000054538"/>
    </source>
</evidence>
<feature type="region of interest" description="Disordered" evidence="1">
    <location>
        <begin position="1"/>
        <end position="42"/>
    </location>
</feature>
<organism evidence="2 3">
    <name type="scientific">Paxillus rubicundulus Ve08.2h10</name>
    <dbReference type="NCBI Taxonomy" id="930991"/>
    <lineage>
        <taxon>Eukaryota</taxon>
        <taxon>Fungi</taxon>
        <taxon>Dikarya</taxon>
        <taxon>Basidiomycota</taxon>
        <taxon>Agaricomycotina</taxon>
        <taxon>Agaricomycetes</taxon>
        <taxon>Agaricomycetidae</taxon>
        <taxon>Boletales</taxon>
        <taxon>Paxilineae</taxon>
        <taxon>Paxillaceae</taxon>
        <taxon>Paxillus</taxon>
    </lineage>
</organism>
<dbReference type="InParanoid" id="A0A0D0D3X6"/>
<dbReference type="AlphaFoldDB" id="A0A0D0D3X6"/>
<accession>A0A0D0D3X6</accession>
<keyword evidence="3" id="KW-1185">Reference proteome</keyword>
<reference evidence="3" key="2">
    <citation type="submission" date="2015-01" db="EMBL/GenBank/DDBJ databases">
        <title>Evolutionary Origins and Diversification of the Mycorrhizal Mutualists.</title>
        <authorList>
            <consortium name="DOE Joint Genome Institute"/>
            <consortium name="Mycorrhizal Genomics Consortium"/>
            <person name="Kohler A."/>
            <person name="Kuo A."/>
            <person name="Nagy L.G."/>
            <person name="Floudas D."/>
            <person name="Copeland A."/>
            <person name="Barry K.W."/>
            <person name="Cichocki N."/>
            <person name="Veneault-Fourrey C."/>
            <person name="LaButti K."/>
            <person name="Lindquist E.A."/>
            <person name="Lipzen A."/>
            <person name="Lundell T."/>
            <person name="Morin E."/>
            <person name="Murat C."/>
            <person name="Riley R."/>
            <person name="Ohm R."/>
            <person name="Sun H."/>
            <person name="Tunlid A."/>
            <person name="Henrissat B."/>
            <person name="Grigoriev I.V."/>
            <person name="Hibbett D.S."/>
            <person name="Martin F."/>
        </authorList>
    </citation>
    <scope>NUCLEOTIDE SEQUENCE [LARGE SCALE GENOMIC DNA]</scope>
    <source>
        <strain evidence="3">Ve08.2h10</strain>
    </source>
</reference>
<dbReference type="EMBL" id="KN826643">
    <property type="protein sequence ID" value="KIK78281.1"/>
    <property type="molecule type" value="Genomic_DNA"/>
</dbReference>